<sequence length="470" mass="54152">MIKIVFSNLLFMFAFLPANIILYFLARNFKVKNIILIIFSLVFYSWGEPVCVALLIFSSFIGYIFAMQIHKSETEQQKKMYLIISLIINIGLLGIFKYTGFFVNNLNALLPIDLPVPNISLPIGISFYTFQIVSYVADVYCNRVKAQESFPKFLMYVSLYPQLIAGPIIRYIDIEKEIDNREVNISNISQGINRFIIGLAKKVIIANTAATLVSTFLDGEIATLGVLDAWFGLLMFTVQIYFDFSGYSDMAIGLGKIFGFTYCENFNYPYISKSATEFWRRWHMSLGSFFRDYVYIPLGGNRKRQLLNIFVVWFLTGFWHGASWNFIIWGLYFGTIIYLEKKVLFKFTKKLPQIIQWFFAIIIVMIGWAIFYYVDLNSLSTFLKALVGLNNNPLYSDTLPITFMSNIAFVVIALIASTPIPKILFHKLNDNSKVNGNLDFVQIIFNVSLIFCTISLLVGESYNPFLYYRF</sequence>
<accession>R5XLN4</accession>
<keyword evidence="5 8" id="KW-1133">Transmembrane helix</keyword>
<dbReference type="InterPro" id="IPR051085">
    <property type="entry name" value="MB_O-acyltransferase"/>
</dbReference>
<keyword evidence="7" id="KW-0808">Transferase</keyword>
<evidence type="ECO:0000313" key="9">
    <source>
        <dbReference type="EMBL" id="CDA09466.1"/>
    </source>
</evidence>
<feature type="transmembrane region" description="Helical" evidence="8">
    <location>
        <begin position="52"/>
        <end position="69"/>
    </location>
</feature>
<feature type="transmembrane region" description="Helical" evidence="8">
    <location>
        <begin position="437"/>
        <end position="458"/>
    </location>
</feature>
<dbReference type="GO" id="GO:0016746">
    <property type="term" value="F:acyltransferase activity"/>
    <property type="evidence" value="ECO:0007669"/>
    <property type="project" value="UniProtKB-KW"/>
</dbReference>
<feature type="transmembrane region" description="Helical" evidence="8">
    <location>
        <begin position="221"/>
        <end position="242"/>
    </location>
</feature>
<dbReference type="PIRSF" id="PIRSF500217">
    <property type="entry name" value="AlgI"/>
    <property type="match status" value="1"/>
</dbReference>
<dbReference type="InterPro" id="IPR028362">
    <property type="entry name" value="AlgI"/>
</dbReference>
<feature type="transmembrane region" description="Helical" evidence="8">
    <location>
        <begin position="81"/>
        <end position="99"/>
    </location>
</feature>
<comment type="similarity">
    <text evidence="2 7">Belongs to the membrane-bound acyltransferase family.</text>
</comment>
<evidence type="ECO:0000256" key="6">
    <source>
        <dbReference type="ARBA" id="ARBA00023136"/>
    </source>
</evidence>
<keyword evidence="6 7" id="KW-0472">Membrane</keyword>
<keyword evidence="3 7" id="KW-1003">Cell membrane</keyword>
<dbReference type="InterPro" id="IPR024194">
    <property type="entry name" value="Ac/AlaTfrase_AlgI/DltB"/>
</dbReference>
<keyword evidence="4 8" id="KW-0812">Transmembrane</keyword>
<dbReference type="EMBL" id="CBBD010000017">
    <property type="protein sequence ID" value="CDA09466.1"/>
    <property type="molecule type" value="Genomic_DNA"/>
</dbReference>
<keyword evidence="7" id="KW-0012">Acyltransferase</keyword>
<dbReference type="AlphaFoldDB" id="R5XLN4"/>
<dbReference type="Proteomes" id="UP000017980">
    <property type="component" value="Unassembled WGS sequence"/>
</dbReference>
<feature type="transmembrane region" description="Helical" evidence="8">
    <location>
        <begin position="6"/>
        <end position="24"/>
    </location>
</feature>
<feature type="transmembrane region" description="Helical" evidence="8">
    <location>
        <begin position="119"/>
        <end position="141"/>
    </location>
</feature>
<evidence type="ECO:0000256" key="5">
    <source>
        <dbReference type="ARBA" id="ARBA00022989"/>
    </source>
</evidence>
<dbReference type="GO" id="GO:0005886">
    <property type="term" value="C:plasma membrane"/>
    <property type="evidence" value="ECO:0007669"/>
    <property type="project" value="UniProtKB-SubCell"/>
</dbReference>
<evidence type="ECO:0000256" key="8">
    <source>
        <dbReference type="SAM" id="Phobius"/>
    </source>
</evidence>
<comment type="caution">
    <text evidence="9">The sequence shown here is derived from an EMBL/GenBank/DDBJ whole genome shotgun (WGS) entry which is preliminary data.</text>
</comment>
<dbReference type="InterPro" id="IPR004299">
    <property type="entry name" value="MBOAT_fam"/>
</dbReference>
<evidence type="ECO:0000313" key="10">
    <source>
        <dbReference type="Proteomes" id="UP000017980"/>
    </source>
</evidence>
<dbReference type="PANTHER" id="PTHR13285">
    <property type="entry name" value="ACYLTRANSFERASE"/>
    <property type="match status" value="1"/>
</dbReference>
<feature type="transmembrane region" description="Helical" evidence="8">
    <location>
        <begin position="394"/>
        <end position="416"/>
    </location>
</feature>
<name>R5XLN4_9FIRM</name>
<evidence type="ECO:0000256" key="3">
    <source>
        <dbReference type="ARBA" id="ARBA00022475"/>
    </source>
</evidence>
<evidence type="ECO:0000256" key="4">
    <source>
        <dbReference type="ARBA" id="ARBA00022692"/>
    </source>
</evidence>
<dbReference type="PIRSF" id="PIRSF016636">
    <property type="entry name" value="AlgI_DltB"/>
    <property type="match status" value="1"/>
</dbReference>
<organism evidence="9 10">
    <name type="scientific">Intestinibacter bartlettii CAG:1329</name>
    <dbReference type="NCBI Taxonomy" id="1263063"/>
    <lineage>
        <taxon>Bacteria</taxon>
        <taxon>Bacillati</taxon>
        <taxon>Bacillota</taxon>
        <taxon>Clostridia</taxon>
        <taxon>Peptostreptococcales</taxon>
        <taxon>Peptostreptococcaceae</taxon>
        <taxon>Intestinibacter</taxon>
    </lineage>
</organism>
<feature type="transmembrane region" description="Helical" evidence="8">
    <location>
        <begin position="310"/>
        <end position="333"/>
    </location>
</feature>
<evidence type="ECO:0000256" key="2">
    <source>
        <dbReference type="ARBA" id="ARBA00010323"/>
    </source>
</evidence>
<dbReference type="Pfam" id="PF03062">
    <property type="entry name" value="MBOAT"/>
    <property type="match status" value="1"/>
</dbReference>
<comment type="subcellular location">
    <subcellularLocation>
        <location evidence="1">Cell membrane</location>
        <topology evidence="1">Multi-pass membrane protein</topology>
    </subcellularLocation>
</comment>
<evidence type="ECO:0000256" key="7">
    <source>
        <dbReference type="PIRNR" id="PIRNR016636"/>
    </source>
</evidence>
<protein>
    <submittedName>
        <fullName evidence="9">MBOAT family protein</fullName>
    </submittedName>
</protein>
<feature type="transmembrane region" description="Helical" evidence="8">
    <location>
        <begin position="192"/>
        <end position="214"/>
    </location>
</feature>
<feature type="transmembrane region" description="Helical" evidence="8">
    <location>
        <begin position="354"/>
        <end position="374"/>
    </location>
</feature>
<proteinExistence type="inferred from homology"/>
<reference evidence="9" key="1">
    <citation type="submission" date="2012-11" db="EMBL/GenBank/DDBJ databases">
        <title>Dependencies among metagenomic species, viruses, plasmids and units of genetic variation.</title>
        <authorList>
            <person name="Nielsen H.B."/>
            <person name="Almeida M."/>
            <person name="Juncker A.S."/>
            <person name="Rasmussen S."/>
            <person name="Li J."/>
            <person name="Sunagawa S."/>
            <person name="Plichta D."/>
            <person name="Gautier L."/>
            <person name="Le Chatelier E."/>
            <person name="Peletier E."/>
            <person name="Bonde I."/>
            <person name="Nielsen T."/>
            <person name="Manichanh C."/>
            <person name="Arumugam M."/>
            <person name="Batto J."/>
            <person name="Santos M.B.Q.D."/>
            <person name="Blom N."/>
            <person name="Borruel N."/>
            <person name="Burgdorf K.S."/>
            <person name="Boumezbeur F."/>
            <person name="Casellas F."/>
            <person name="Dore J."/>
            <person name="Guarner F."/>
            <person name="Hansen T."/>
            <person name="Hildebrand F."/>
            <person name="Kaas R.S."/>
            <person name="Kennedy S."/>
            <person name="Kristiansen K."/>
            <person name="Kultima J.R."/>
            <person name="Leonard P."/>
            <person name="Levenez F."/>
            <person name="Lund O."/>
            <person name="Moumen B."/>
            <person name="Le Paslier D."/>
            <person name="Pons N."/>
            <person name="Pedersen O."/>
            <person name="Prifti E."/>
            <person name="Qin J."/>
            <person name="Raes J."/>
            <person name="Tap J."/>
            <person name="Tims S."/>
            <person name="Ussery D.W."/>
            <person name="Yamada T."/>
            <person name="MetaHit consortium"/>
            <person name="Renault P."/>
            <person name="Sicheritz-Ponten T."/>
            <person name="Bork P."/>
            <person name="Wang J."/>
            <person name="Brunak S."/>
            <person name="Ehrlich S.D."/>
        </authorList>
    </citation>
    <scope>NUCLEOTIDE SEQUENCE [LARGE SCALE GENOMIC DNA]</scope>
</reference>
<gene>
    <name evidence="9" type="ORF">BN488_00558</name>
</gene>
<dbReference type="GO" id="GO:0042121">
    <property type="term" value="P:alginic acid biosynthetic process"/>
    <property type="evidence" value="ECO:0007669"/>
    <property type="project" value="InterPro"/>
</dbReference>
<dbReference type="PANTHER" id="PTHR13285:SF18">
    <property type="entry name" value="PROTEIN-CYSTEINE N-PALMITOYLTRANSFERASE RASP"/>
    <property type="match status" value="1"/>
</dbReference>
<evidence type="ECO:0000256" key="1">
    <source>
        <dbReference type="ARBA" id="ARBA00004651"/>
    </source>
</evidence>